<keyword evidence="3" id="KW-0472">Membrane</keyword>
<reference evidence="5 6" key="1">
    <citation type="journal article" date="2008" name="Nature">
        <title>The genome of the choanoflagellate Monosiga brevicollis and the origin of metazoans.</title>
        <authorList>
            <consortium name="JGI Sequencing"/>
            <person name="King N."/>
            <person name="Westbrook M.J."/>
            <person name="Young S.L."/>
            <person name="Kuo A."/>
            <person name="Abedin M."/>
            <person name="Chapman J."/>
            <person name="Fairclough S."/>
            <person name="Hellsten U."/>
            <person name="Isogai Y."/>
            <person name="Letunic I."/>
            <person name="Marr M."/>
            <person name="Pincus D."/>
            <person name="Putnam N."/>
            <person name="Rokas A."/>
            <person name="Wright K.J."/>
            <person name="Zuzow R."/>
            <person name="Dirks W."/>
            <person name="Good M."/>
            <person name="Goodstein D."/>
            <person name="Lemons D."/>
            <person name="Li W."/>
            <person name="Lyons J.B."/>
            <person name="Morris A."/>
            <person name="Nichols S."/>
            <person name="Richter D.J."/>
            <person name="Salamov A."/>
            <person name="Bork P."/>
            <person name="Lim W.A."/>
            <person name="Manning G."/>
            <person name="Miller W.T."/>
            <person name="McGinnis W."/>
            <person name="Shapiro H."/>
            <person name="Tjian R."/>
            <person name="Grigoriev I.V."/>
            <person name="Rokhsar D."/>
        </authorList>
    </citation>
    <scope>NUCLEOTIDE SEQUENCE [LARGE SCALE GENOMIC DNA]</scope>
    <source>
        <strain evidence="6">MX1 / ATCC 50154</strain>
    </source>
</reference>
<feature type="domain" description="T-SNARE coiled-coil homology" evidence="4">
    <location>
        <begin position="221"/>
        <end position="283"/>
    </location>
</feature>
<dbReference type="GO" id="GO:0031201">
    <property type="term" value="C:SNARE complex"/>
    <property type="evidence" value="ECO:0000318"/>
    <property type="project" value="GO_Central"/>
</dbReference>
<dbReference type="SUPFAM" id="SSF47661">
    <property type="entry name" value="t-snare proteins"/>
    <property type="match status" value="1"/>
</dbReference>
<evidence type="ECO:0000259" key="4">
    <source>
        <dbReference type="PROSITE" id="PS50192"/>
    </source>
</evidence>
<dbReference type="GO" id="GO:0006906">
    <property type="term" value="P:vesicle fusion"/>
    <property type="evidence" value="ECO:0000318"/>
    <property type="project" value="GO_Central"/>
</dbReference>
<dbReference type="AlphaFoldDB" id="A9V2X4"/>
<dbReference type="InterPro" id="IPR006012">
    <property type="entry name" value="Syntaxin/epimorphin_CS"/>
</dbReference>
<dbReference type="FunCoup" id="A9V2X4">
    <property type="interactions" value="1572"/>
</dbReference>
<keyword evidence="6" id="KW-1185">Reference proteome</keyword>
<dbReference type="InParanoid" id="A9V2X4"/>
<dbReference type="InterPro" id="IPR045242">
    <property type="entry name" value="Syntaxin"/>
</dbReference>
<evidence type="ECO:0000256" key="1">
    <source>
        <dbReference type="ARBA" id="ARBA00009063"/>
    </source>
</evidence>
<sequence length="321" mass="36796">MGGERENKDDEIERQNNGRSERRDERERRLEIELKAATEAEVGRGCERMVERWSDPRFFFNSRSKGIARDGDTEYIRLSETITTNIFSIQKKVRNIEKLTRVVGTRGDGRQTMSQLQDLVEDCKDIIRETTDMIKQFGRLDGGTASERKNRGLEQTKMRKDLEAVANQFKVAYKAVLQKEQATISRERAESVGYGQGPEEKQSLIEDDRRQQLDMEVDYRTAQIEERNQGIRELESQMTEVNDIFKDLAQIVQEQGDQLDSIEANLTTTASRTEQGVEELTRASRYQKSARGKALCLFVIVAVVAGIIAIIVVESLKKKKH</sequence>
<dbReference type="EMBL" id="CH991556">
    <property type="protein sequence ID" value="EDQ88090.1"/>
    <property type="molecule type" value="Genomic_DNA"/>
</dbReference>
<keyword evidence="3" id="KW-1133">Transmembrane helix</keyword>
<dbReference type="SMART" id="SM00397">
    <property type="entry name" value="t_SNARE"/>
    <property type="match status" value="1"/>
</dbReference>
<dbReference type="InterPro" id="IPR010989">
    <property type="entry name" value="SNARE"/>
</dbReference>
<feature type="transmembrane region" description="Helical" evidence="3">
    <location>
        <begin position="294"/>
        <end position="313"/>
    </location>
</feature>
<evidence type="ECO:0000256" key="2">
    <source>
        <dbReference type="SAM" id="MobiDB-lite"/>
    </source>
</evidence>
<dbReference type="KEGG" id="mbr:MONBRDRAFT_26630"/>
<dbReference type="GO" id="GO:0006886">
    <property type="term" value="P:intracellular protein transport"/>
    <property type="evidence" value="ECO:0000318"/>
    <property type="project" value="GO_Central"/>
</dbReference>
<dbReference type="InterPro" id="IPR000727">
    <property type="entry name" value="T_SNARE_dom"/>
</dbReference>
<evidence type="ECO:0000256" key="3">
    <source>
        <dbReference type="SAM" id="Phobius"/>
    </source>
</evidence>
<dbReference type="PROSITE" id="PS00914">
    <property type="entry name" value="SYNTAXIN"/>
    <property type="match status" value="1"/>
</dbReference>
<dbReference type="Proteomes" id="UP000001357">
    <property type="component" value="Unassembled WGS sequence"/>
</dbReference>
<gene>
    <name evidence="5" type="ORF">MONBRDRAFT_26630</name>
</gene>
<comment type="similarity">
    <text evidence="1">Belongs to the syntaxin family.</text>
</comment>
<keyword evidence="3" id="KW-0812">Transmembrane</keyword>
<protein>
    <recommendedName>
        <fullName evidence="4">t-SNARE coiled-coil homology domain-containing protein</fullName>
    </recommendedName>
</protein>
<dbReference type="InterPro" id="IPR006011">
    <property type="entry name" value="Syntaxin_N"/>
</dbReference>
<dbReference type="STRING" id="81824.A9V2X4"/>
<accession>A9V2X4</accession>
<dbReference type="Pfam" id="PF14523">
    <property type="entry name" value="Syntaxin_2"/>
    <property type="match status" value="1"/>
</dbReference>
<organism evidence="5 6">
    <name type="scientific">Monosiga brevicollis</name>
    <name type="common">Choanoflagellate</name>
    <dbReference type="NCBI Taxonomy" id="81824"/>
    <lineage>
        <taxon>Eukaryota</taxon>
        <taxon>Choanoflagellata</taxon>
        <taxon>Craspedida</taxon>
        <taxon>Salpingoecidae</taxon>
        <taxon>Monosiga</taxon>
    </lineage>
</organism>
<name>A9V2X4_MONBE</name>
<dbReference type="RefSeq" id="XP_001747166.1">
    <property type="nucleotide sequence ID" value="XM_001747114.1"/>
</dbReference>
<dbReference type="GO" id="GO:0000149">
    <property type="term" value="F:SNARE binding"/>
    <property type="evidence" value="ECO:0000318"/>
    <property type="project" value="GO_Central"/>
</dbReference>
<dbReference type="GeneID" id="5892302"/>
<dbReference type="PANTHER" id="PTHR19957">
    <property type="entry name" value="SYNTAXIN"/>
    <property type="match status" value="1"/>
</dbReference>
<dbReference type="FunFam" id="1.20.5.110:FF:000059">
    <property type="entry name" value="Related to syntaxin 12"/>
    <property type="match status" value="1"/>
</dbReference>
<feature type="region of interest" description="Disordered" evidence="2">
    <location>
        <begin position="1"/>
        <end position="28"/>
    </location>
</feature>
<proteinExistence type="inferred from homology"/>
<evidence type="ECO:0000313" key="6">
    <source>
        <dbReference type="Proteomes" id="UP000001357"/>
    </source>
</evidence>
<evidence type="ECO:0000313" key="5">
    <source>
        <dbReference type="EMBL" id="EDQ88090.1"/>
    </source>
</evidence>
<dbReference type="eggNOG" id="KOG0811">
    <property type="taxonomic scope" value="Eukaryota"/>
</dbReference>
<dbReference type="GO" id="GO:0012505">
    <property type="term" value="C:endomembrane system"/>
    <property type="evidence" value="ECO:0000318"/>
    <property type="project" value="GO_Central"/>
</dbReference>
<dbReference type="OMA" id="QPFLMEQ"/>
<dbReference type="CDD" id="cd15840">
    <property type="entry name" value="SNARE_Qa"/>
    <property type="match status" value="1"/>
</dbReference>
<dbReference type="Gene3D" id="1.20.5.110">
    <property type="match status" value="1"/>
</dbReference>
<dbReference type="PANTHER" id="PTHR19957:SF38">
    <property type="entry name" value="LD27581P"/>
    <property type="match status" value="1"/>
</dbReference>
<dbReference type="Gene3D" id="1.20.58.70">
    <property type="match status" value="1"/>
</dbReference>
<dbReference type="PROSITE" id="PS50192">
    <property type="entry name" value="T_SNARE"/>
    <property type="match status" value="1"/>
</dbReference>
<dbReference type="GO" id="GO:0005484">
    <property type="term" value="F:SNAP receptor activity"/>
    <property type="evidence" value="ECO:0000318"/>
    <property type="project" value="GO_Central"/>
</dbReference>
<dbReference type="GO" id="GO:0048278">
    <property type="term" value="P:vesicle docking"/>
    <property type="evidence" value="ECO:0000318"/>
    <property type="project" value="GO_Central"/>
</dbReference>
<dbReference type="Pfam" id="PF05739">
    <property type="entry name" value="SNARE"/>
    <property type="match status" value="1"/>
</dbReference>